<feature type="region of interest" description="Disordered" evidence="1">
    <location>
        <begin position="158"/>
        <end position="187"/>
    </location>
</feature>
<dbReference type="Gene3D" id="3.60.10.10">
    <property type="entry name" value="Endonuclease/exonuclease/phosphatase"/>
    <property type="match status" value="1"/>
</dbReference>
<organism evidence="2 3">
    <name type="scientific">Solanum pinnatisectum</name>
    <name type="common">tansyleaf nightshade</name>
    <dbReference type="NCBI Taxonomy" id="50273"/>
    <lineage>
        <taxon>Eukaryota</taxon>
        <taxon>Viridiplantae</taxon>
        <taxon>Streptophyta</taxon>
        <taxon>Embryophyta</taxon>
        <taxon>Tracheophyta</taxon>
        <taxon>Spermatophyta</taxon>
        <taxon>Magnoliopsida</taxon>
        <taxon>eudicotyledons</taxon>
        <taxon>Gunneridae</taxon>
        <taxon>Pentapetalae</taxon>
        <taxon>asterids</taxon>
        <taxon>lamiids</taxon>
        <taxon>Solanales</taxon>
        <taxon>Solanaceae</taxon>
        <taxon>Solanoideae</taxon>
        <taxon>Solaneae</taxon>
        <taxon>Solanum</taxon>
    </lineage>
</organism>
<accession>A0AAV9KIY5</accession>
<comment type="caution">
    <text evidence="2">The sequence shown here is derived from an EMBL/GenBank/DDBJ whole genome shotgun (WGS) entry which is preliminary data.</text>
</comment>
<dbReference type="EMBL" id="JAWPEI010000010">
    <property type="protein sequence ID" value="KAK4712873.1"/>
    <property type="molecule type" value="Genomic_DNA"/>
</dbReference>
<dbReference type="InterPro" id="IPR036691">
    <property type="entry name" value="Endo/exonu/phosph_ase_sf"/>
</dbReference>
<feature type="compositionally biased region" description="Basic and acidic residues" evidence="1">
    <location>
        <begin position="162"/>
        <end position="179"/>
    </location>
</feature>
<dbReference type="SUPFAM" id="SSF56219">
    <property type="entry name" value="DNase I-like"/>
    <property type="match status" value="1"/>
</dbReference>
<dbReference type="PANTHER" id="PTHR33710:SF71">
    <property type="entry name" value="ENDONUCLEASE_EXONUCLEASE_PHOSPHATASE DOMAIN-CONTAINING PROTEIN"/>
    <property type="match status" value="1"/>
</dbReference>
<gene>
    <name evidence="2" type="ORF">R3W88_018780</name>
</gene>
<keyword evidence="3" id="KW-1185">Reference proteome</keyword>
<name>A0AAV9KIY5_9SOLN</name>
<reference evidence="2 3" key="1">
    <citation type="submission" date="2023-10" db="EMBL/GenBank/DDBJ databases">
        <title>Genome-Wide Identification Analysis in wild type Solanum Pinnatisectum Reveals Some Genes Defensing Phytophthora Infestans.</title>
        <authorList>
            <person name="Sun C."/>
        </authorList>
    </citation>
    <scope>NUCLEOTIDE SEQUENCE [LARGE SCALE GENOMIC DNA]</scope>
    <source>
        <strain evidence="2">LQN</strain>
        <tissue evidence="2">Leaf</tissue>
    </source>
</reference>
<dbReference type="AlphaFoldDB" id="A0AAV9KIY5"/>
<evidence type="ECO:0008006" key="4">
    <source>
        <dbReference type="Google" id="ProtNLM"/>
    </source>
</evidence>
<proteinExistence type="predicted"/>
<dbReference type="Proteomes" id="UP001311915">
    <property type="component" value="Unassembled WGS sequence"/>
</dbReference>
<sequence length="517" mass="60273">MNKVQLGTPWVYDDKYLLNVHPWEPGLKNVSPLFDICNMWVQVWNIPLHWMSKDVGCKIGNTLGGTCDVVIPENNGSKEGRYMRLKVMMNITKPLPRVWYVAKSRESCYFLRTSGGHNTNERDTMVRKHISNLIEGRIGEGTKRNLQHLEKKVDSTNVQLGSRKEDHHRLDQNESKEKGQVSQKASDDDALNIKYSNIIQPMEVTKYGPQEKQIEQDWHITGEETSTSITMQCVDNCLRKKDTCTQLQLDKTGNDNTPREMEEAINTKELQADINQTTTIADHVCTTVLEPYVEIERLKRQIGLPNSRVVDPVGLSGGLCVLWSDDIQVRYFFSSNYFIEVLIYDQHTDYELWCIFVYLSTDRITRRRQFAELVVNSTKSEKNGGRTRESWPFTDFKKIIWNLKALDLGYKGKPWTWWSYRENDGVIQERLDRTLVSPKWRENYENANVVHVDTEASDHAALIISTESSPGIKKKRFYFDKRWCENKKITSIILRAWNQDYNGFEQSRFYLKLKNCK</sequence>
<protein>
    <recommendedName>
        <fullName evidence="4">DUF4283 domain-containing protein</fullName>
    </recommendedName>
</protein>
<evidence type="ECO:0000313" key="2">
    <source>
        <dbReference type="EMBL" id="KAK4712873.1"/>
    </source>
</evidence>
<evidence type="ECO:0000313" key="3">
    <source>
        <dbReference type="Proteomes" id="UP001311915"/>
    </source>
</evidence>
<dbReference type="PANTHER" id="PTHR33710">
    <property type="entry name" value="BNAC02G09200D PROTEIN"/>
    <property type="match status" value="1"/>
</dbReference>
<evidence type="ECO:0000256" key="1">
    <source>
        <dbReference type="SAM" id="MobiDB-lite"/>
    </source>
</evidence>